<dbReference type="SUPFAM" id="SSF53187">
    <property type="entry name" value="Zn-dependent exopeptidases"/>
    <property type="match status" value="1"/>
</dbReference>
<protein>
    <submittedName>
        <fullName evidence="3">LysM peptidoglycan-binding domain-containing protein</fullName>
    </submittedName>
</protein>
<dbReference type="InterPro" id="IPR018392">
    <property type="entry name" value="LysM"/>
</dbReference>
<evidence type="ECO:0000256" key="1">
    <source>
        <dbReference type="ARBA" id="ARBA00022801"/>
    </source>
</evidence>
<evidence type="ECO:0000259" key="2">
    <source>
        <dbReference type="PROSITE" id="PS51782"/>
    </source>
</evidence>
<feature type="domain" description="LysM" evidence="2">
    <location>
        <begin position="251"/>
        <end position="295"/>
    </location>
</feature>
<dbReference type="SMART" id="SM00257">
    <property type="entry name" value="LysM"/>
    <property type="match status" value="2"/>
</dbReference>
<organism evidence="3 4">
    <name type="scientific">Niallia circulans</name>
    <name type="common">Bacillus circulans</name>
    <dbReference type="NCBI Taxonomy" id="1397"/>
    <lineage>
        <taxon>Bacteria</taxon>
        <taxon>Bacillati</taxon>
        <taxon>Bacillota</taxon>
        <taxon>Bacilli</taxon>
        <taxon>Bacillales</taxon>
        <taxon>Bacillaceae</taxon>
        <taxon>Niallia</taxon>
    </lineage>
</organism>
<dbReference type="SUPFAM" id="SSF54106">
    <property type="entry name" value="LysM domain"/>
    <property type="match status" value="2"/>
</dbReference>
<proteinExistence type="predicted"/>
<dbReference type="SMART" id="SM00646">
    <property type="entry name" value="Ami_3"/>
    <property type="match status" value="1"/>
</dbReference>
<dbReference type="Gene3D" id="3.10.350.10">
    <property type="entry name" value="LysM domain"/>
    <property type="match status" value="2"/>
</dbReference>
<dbReference type="InterPro" id="IPR036779">
    <property type="entry name" value="LysM_dom_sf"/>
</dbReference>
<keyword evidence="1" id="KW-0378">Hydrolase</keyword>
<dbReference type="CDD" id="cd00118">
    <property type="entry name" value="LysM"/>
    <property type="match status" value="2"/>
</dbReference>
<comment type="caution">
    <text evidence="3">The sequence shown here is derived from an EMBL/GenBank/DDBJ whole genome shotgun (WGS) entry which is preliminary data.</text>
</comment>
<dbReference type="GO" id="GO:0008745">
    <property type="term" value="F:N-acetylmuramoyl-L-alanine amidase activity"/>
    <property type="evidence" value="ECO:0007669"/>
    <property type="project" value="InterPro"/>
</dbReference>
<dbReference type="Proteomes" id="UP000319837">
    <property type="component" value="Unassembled WGS sequence"/>
</dbReference>
<gene>
    <name evidence="3" type="ORF">CEQ21_24330</name>
</gene>
<dbReference type="Pfam" id="PF01520">
    <property type="entry name" value="Amidase_3"/>
    <property type="match status" value="1"/>
</dbReference>
<dbReference type="PANTHER" id="PTHR30404">
    <property type="entry name" value="N-ACETYLMURAMOYL-L-ALANINE AMIDASE"/>
    <property type="match status" value="1"/>
</dbReference>
<dbReference type="GO" id="GO:0009253">
    <property type="term" value="P:peptidoglycan catabolic process"/>
    <property type="evidence" value="ECO:0007669"/>
    <property type="project" value="InterPro"/>
</dbReference>
<dbReference type="Pfam" id="PF01476">
    <property type="entry name" value="LysM"/>
    <property type="match status" value="2"/>
</dbReference>
<dbReference type="PANTHER" id="PTHR30404:SF0">
    <property type="entry name" value="N-ACETYLMURAMOYL-L-ALANINE AMIDASE AMIC"/>
    <property type="match status" value="1"/>
</dbReference>
<accession>A0A553SNG6</accession>
<dbReference type="Gene3D" id="3.40.630.40">
    <property type="entry name" value="Zn-dependent exopeptidases"/>
    <property type="match status" value="1"/>
</dbReference>
<dbReference type="InterPro" id="IPR002508">
    <property type="entry name" value="MurNAc-LAA_cat"/>
</dbReference>
<dbReference type="InterPro" id="IPR050695">
    <property type="entry name" value="N-acetylmuramoyl_amidase_3"/>
</dbReference>
<sequence length="296" mass="32560">MTKIFIDPGHGGSDPGAIGNGLKEKDLTLKIAKKIQALLLDGYKNVSVKLSRTGDTYPTLTQRAVDANKWGADFFLSVHINAGGGTGYEDFRYSKTAASSATGKHQSCIHGEIVNAIKSFGVTVRGKKAADYAVLRQTNMPAILTENLFIDRAADAKCLKNEKFLDAVAQGHVDGLAKTLKLEKAEPVKAETNTNKTSESSDTYTIKKGDTFWSIAQKENTTVEQLRKWNPSVNEKKLQIGDKLQFGEKDDTYKIKKGDTFWSIEEELKLKHGSLTKLNPKINPKELKVGQSIKVQ</sequence>
<evidence type="ECO:0000313" key="3">
    <source>
        <dbReference type="EMBL" id="TRZ38517.1"/>
    </source>
</evidence>
<dbReference type="GO" id="GO:0030288">
    <property type="term" value="C:outer membrane-bounded periplasmic space"/>
    <property type="evidence" value="ECO:0007669"/>
    <property type="project" value="TreeGrafter"/>
</dbReference>
<dbReference type="CDD" id="cd02696">
    <property type="entry name" value="MurNAc-LAA"/>
    <property type="match status" value="1"/>
</dbReference>
<feature type="domain" description="LysM" evidence="2">
    <location>
        <begin position="202"/>
        <end position="246"/>
    </location>
</feature>
<dbReference type="PROSITE" id="PS51782">
    <property type="entry name" value="LYSM"/>
    <property type="match status" value="2"/>
</dbReference>
<dbReference type="RefSeq" id="WP_185766770.1">
    <property type="nucleotide sequence ID" value="NZ_RIBP01000004.1"/>
</dbReference>
<dbReference type="EMBL" id="RIBP01000004">
    <property type="protein sequence ID" value="TRZ38517.1"/>
    <property type="molecule type" value="Genomic_DNA"/>
</dbReference>
<evidence type="ECO:0000313" key="4">
    <source>
        <dbReference type="Proteomes" id="UP000319837"/>
    </source>
</evidence>
<reference evidence="4" key="1">
    <citation type="submission" date="2018-10" db="EMBL/GenBank/DDBJ databases">
        <title>FDA dAtabase for Regulatory Grade micrObial Sequences (FDA-ARGOS): Supporting development and validation of Infectious Disease Dx tests.</title>
        <authorList>
            <person name="Minogue T."/>
            <person name="Wolcott M."/>
            <person name="Wasieloski L."/>
            <person name="Aguilar W."/>
            <person name="Moore D."/>
            <person name="Tallon L."/>
            <person name="Sadzewicz L."/>
            <person name="Sengamalay N."/>
            <person name="Ott S."/>
            <person name="Godinez A."/>
            <person name="Nagaraj S."/>
            <person name="Vavikolanu K."/>
            <person name="Vyas G."/>
            <person name="Nadendla S."/>
            <person name="George J."/>
            <person name="Sichtig H."/>
        </authorList>
    </citation>
    <scope>NUCLEOTIDE SEQUENCE [LARGE SCALE GENOMIC DNA]</scope>
    <source>
        <strain evidence="4">FDAARGOS_343</strain>
    </source>
</reference>
<dbReference type="AlphaFoldDB" id="A0A553SNG6"/>
<name>A0A553SNG6_NIACI</name>